<evidence type="ECO:0000256" key="7">
    <source>
        <dbReference type="ARBA" id="ARBA00049119"/>
    </source>
</evidence>
<feature type="transmembrane region" description="Helical" evidence="10">
    <location>
        <begin position="390"/>
        <end position="411"/>
    </location>
</feature>
<reference evidence="12 14" key="3">
    <citation type="journal article" date="2015" name="BMC Genomics">
        <title>Sex and parasites: genomic and transcriptomic analysis of Microbotryum lychnidis-dioicae, the biotrophic and plant-castrating anther smut fungus.</title>
        <authorList>
            <person name="Perlin M.H."/>
            <person name="Amselem J."/>
            <person name="Fontanillas E."/>
            <person name="Toh S.S."/>
            <person name="Chen Z."/>
            <person name="Goldberg J."/>
            <person name="Duplessis S."/>
            <person name="Henrissat B."/>
            <person name="Young S."/>
            <person name="Zeng Q."/>
            <person name="Aguileta G."/>
            <person name="Petit E."/>
            <person name="Badouin H."/>
            <person name="Andrews J."/>
            <person name="Razeeq D."/>
            <person name="Gabaldon T."/>
            <person name="Quesneville H."/>
            <person name="Giraud T."/>
            <person name="Hood M.E."/>
            <person name="Schultz D.J."/>
            <person name="Cuomo C.A."/>
        </authorList>
    </citation>
    <scope>NUCLEOTIDE SEQUENCE [LARGE SCALE GENOMIC DNA]</scope>
    <source>
        <strain evidence="12">P1A1 Lamole</strain>
        <strain evidence="14">p1A1 Lamole</strain>
    </source>
</reference>
<feature type="transmembrane region" description="Helical" evidence="10">
    <location>
        <begin position="203"/>
        <end position="225"/>
    </location>
</feature>
<dbReference type="GO" id="GO:0016020">
    <property type="term" value="C:membrane"/>
    <property type="evidence" value="ECO:0007669"/>
    <property type="project" value="UniProtKB-SubCell"/>
</dbReference>
<evidence type="ECO:0000313" key="13">
    <source>
        <dbReference type="EnsemblFungi" id="MVLG_02719T0"/>
    </source>
</evidence>
<feature type="transmembrane region" description="Helical" evidence="10">
    <location>
        <begin position="177"/>
        <end position="197"/>
    </location>
</feature>
<dbReference type="STRING" id="683840.U5H612"/>
<sequence>MTFPAPSPSLAPFRHSSSTHYGHTPPSRLALPIMSFSDQTSDISSKTDLEKTATADHYAPGLRVRHVENVKGTDAPVQEVRSAALTAALQASGKTDFSSRATWTLLGGIFVSFLCSCANGYDGSLMGAINNMKSYQAQFNSGVVGSTTGLIFGIYTIGNMVGALFAAPIADRWGRRVGMQAGCAVIVLGTLVAVTSHKKEQFIAGRFILGFGIAIVTTSAPSYCVEIAPPAWRGRATGFFNCGWFGGSVPAAGITLGTSYMSSNWAWRIPLIGQCVPACAVILSVMFLPESPRWLIANGRDDEARAFLVKFHGNGDPNSAIVELEWAEMVEDIKVDASDKRWWDYSELFKTKAARWRVFMVLVMGVFGQFSGNGLGYFNFQIYSYVGYSSLMQFVLNLVNSITSAIGAGLGVSIADRVGRRPILIWGTLGCAFWLAMNGMATHLWALEDPNNHNLNIGRFAIASFFMFNIVISFAYTPLQALYPVECLQTNTRAKGMAAYAFTVSCIGFINTYATPIALQNISYNTIWIFVGWDCIESLIWYFVCVETQGRTLEELEEIFAAPHPVRASKAKKTVVIDSQGVAIIDDSIKV</sequence>
<feature type="transmembrane region" description="Helical" evidence="10">
    <location>
        <begin position="267"/>
        <end position="288"/>
    </location>
</feature>
<gene>
    <name evidence="12" type="ORF">MVLG_02719</name>
</gene>
<dbReference type="PROSITE" id="PS50850">
    <property type="entry name" value="MFS"/>
    <property type="match status" value="1"/>
</dbReference>
<reference evidence="14" key="1">
    <citation type="submission" date="2010-11" db="EMBL/GenBank/DDBJ databases">
        <title>The genome sequence of Microbotryum violaceum strain p1A1 Lamole.</title>
        <authorList>
            <person name="Cuomo C."/>
            <person name="Perlin M."/>
            <person name="Young S.K."/>
            <person name="Zeng Q."/>
            <person name="Gargeya S."/>
            <person name="Alvarado L."/>
            <person name="Berlin A."/>
            <person name="Chapman S.B."/>
            <person name="Chen Z."/>
            <person name="Freedman E."/>
            <person name="Gellesch M."/>
            <person name="Goldberg J."/>
            <person name="Griggs A."/>
            <person name="Gujja S."/>
            <person name="Heilman E."/>
            <person name="Heiman D."/>
            <person name="Howarth C."/>
            <person name="Mehta T."/>
            <person name="Neiman D."/>
            <person name="Pearson M."/>
            <person name="Roberts A."/>
            <person name="Saif S."/>
            <person name="Shea T."/>
            <person name="Shenoy N."/>
            <person name="Sisk P."/>
            <person name="Stolte C."/>
            <person name="Sykes S."/>
            <person name="White J."/>
            <person name="Yandava C."/>
            <person name="Haas B."/>
            <person name="Nusbaum C."/>
            <person name="Birren B."/>
        </authorList>
    </citation>
    <scope>NUCLEOTIDE SEQUENCE [LARGE SCALE GENOMIC DNA]</scope>
    <source>
        <strain evidence="14">p1A1 Lamole</strain>
    </source>
</reference>
<name>U5H612_USTV1</name>
<dbReference type="AlphaFoldDB" id="U5H612"/>
<dbReference type="InParanoid" id="U5H612"/>
<dbReference type="InterPro" id="IPR020846">
    <property type="entry name" value="MFS_dom"/>
</dbReference>
<reference evidence="13" key="4">
    <citation type="submission" date="2015-06" db="UniProtKB">
        <authorList>
            <consortium name="EnsemblFungi"/>
        </authorList>
    </citation>
    <scope>IDENTIFICATION</scope>
</reference>
<dbReference type="InterPro" id="IPR005829">
    <property type="entry name" value="Sugar_transporter_CS"/>
</dbReference>
<feature type="transmembrane region" description="Helical" evidence="10">
    <location>
        <begin position="358"/>
        <end position="378"/>
    </location>
</feature>
<feature type="transmembrane region" description="Helical" evidence="10">
    <location>
        <begin position="497"/>
        <end position="514"/>
    </location>
</feature>
<keyword evidence="14" id="KW-1185">Reference proteome</keyword>
<feature type="transmembrane region" description="Helical" evidence="10">
    <location>
        <begin position="423"/>
        <end position="445"/>
    </location>
</feature>
<evidence type="ECO:0000256" key="1">
    <source>
        <dbReference type="ARBA" id="ARBA00004141"/>
    </source>
</evidence>
<organism evidence="12">
    <name type="scientific">Microbotryum lychnidis-dioicae (strain p1A1 Lamole / MvSl-1064)</name>
    <name type="common">Anther smut fungus</name>
    <dbReference type="NCBI Taxonomy" id="683840"/>
    <lineage>
        <taxon>Eukaryota</taxon>
        <taxon>Fungi</taxon>
        <taxon>Dikarya</taxon>
        <taxon>Basidiomycota</taxon>
        <taxon>Pucciniomycotina</taxon>
        <taxon>Microbotryomycetes</taxon>
        <taxon>Microbotryales</taxon>
        <taxon>Microbotryaceae</taxon>
        <taxon>Microbotryum</taxon>
    </lineage>
</organism>
<dbReference type="OMA" id="RWRFLQV"/>
<dbReference type="OrthoDB" id="6133115at2759"/>
<dbReference type="NCBIfam" id="TIGR00879">
    <property type="entry name" value="SP"/>
    <property type="match status" value="1"/>
</dbReference>
<feature type="region of interest" description="Disordered" evidence="9">
    <location>
        <begin position="1"/>
        <end position="24"/>
    </location>
</feature>
<dbReference type="HOGENOM" id="CLU_001265_30_13_1"/>
<dbReference type="EMBL" id="GL541664">
    <property type="protein sequence ID" value="KDE06981.1"/>
    <property type="molecule type" value="Genomic_DNA"/>
</dbReference>
<dbReference type="Gene3D" id="1.20.1250.20">
    <property type="entry name" value="MFS general substrate transporter like domains"/>
    <property type="match status" value="1"/>
</dbReference>
<protein>
    <recommendedName>
        <fullName evidence="11">Major facilitator superfamily (MFS) profile domain-containing protein</fullName>
    </recommendedName>
</protein>
<feature type="transmembrane region" description="Helical" evidence="10">
    <location>
        <begin position="457"/>
        <end position="476"/>
    </location>
</feature>
<dbReference type="InterPro" id="IPR003663">
    <property type="entry name" value="Sugar/inositol_transpt"/>
</dbReference>
<comment type="catalytic activity">
    <reaction evidence="7">
        <text>myo-inositol(out) + H(+)(out) = myo-inositol(in) + H(+)(in)</text>
        <dbReference type="Rhea" id="RHEA:60364"/>
        <dbReference type="ChEBI" id="CHEBI:15378"/>
        <dbReference type="ChEBI" id="CHEBI:17268"/>
    </reaction>
</comment>
<dbReference type="FunFam" id="1.20.1250.20:FF:000217">
    <property type="entry name" value="MFS lactose permease, putative"/>
    <property type="match status" value="1"/>
</dbReference>
<comment type="subcellular location">
    <subcellularLocation>
        <location evidence="1">Membrane</location>
        <topology evidence="1">Multi-pass membrane protein</topology>
    </subcellularLocation>
</comment>
<evidence type="ECO:0000313" key="12">
    <source>
        <dbReference type="EMBL" id="KDE06981.1"/>
    </source>
</evidence>
<dbReference type="GO" id="GO:0005351">
    <property type="term" value="F:carbohydrate:proton symporter activity"/>
    <property type="evidence" value="ECO:0007669"/>
    <property type="project" value="TreeGrafter"/>
</dbReference>
<proteinExistence type="inferred from homology"/>
<keyword evidence="6 10" id="KW-0472">Membrane</keyword>
<evidence type="ECO:0000256" key="4">
    <source>
        <dbReference type="ARBA" id="ARBA00022692"/>
    </source>
</evidence>
<keyword evidence="5 10" id="KW-1133">Transmembrane helix</keyword>
<dbReference type="Proteomes" id="UP000017200">
    <property type="component" value="Unassembled WGS sequence"/>
</dbReference>
<feature type="transmembrane region" description="Helical" evidence="10">
    <location>
        <begin position="101"/>
        <end position="121"/>
    </location>
</feature>
<dbReference type="PANTHER" id="PTHR48022:SF36">
    <property type="entry name" value="LACTOSE PERMEASE, PUTATIVE (AFU_ORTHOLOGUE AFUA_1G17310)-RELATED"/>
    <property type="match status" value="1"/>
</dbReference>
<dbReference type="PANTHER" id="PTHR48022">
    <property type="entry name" value="PLASTIDIC GLUCOSE TRANSPORTER 4"/>
    <property type="match status" value="1"/>
</dbReference>
<dbReference type="InterPro" id="IPR050360">
    <property type="entry name" value="MFS_Sugar_Transporters"/>
</dbReference>
<dbReference type="InterPro" id="IPR005828">
    <property type="entry name" value="MFS_sugar_transport-like"/>
</dbReference>
<accession>U5H612</accession>
<dbReference type="InterPro" id="IPR036259">
    <property type="entry name" value="MFS_trans_sf"/>
</dbReference>
<evidence type="ECO:0000313" key="14">
    <source>
        <dbReference type="Proteomes" id="UP000017200"/>
    </source>
</evidence>
<dbReference type="EnsemblFungi" id="MVLG_02719T0">
    <property type="protein sequence ID" value="MVLG_02719T0"/>
    <property type="gene ID" value="MVLG_02719"/>
</dbReference>
<feature type="transmembrane region" description="Helical" evidence="10">
    <location>
        <begin position="526"/>
        <end position="544"/>
    </location>
</feature>
<keyword evidence="3 8" id="KW-0813">Transport</keyword>
<dbReference type="PROSITE" id="PS00216">
    <property type="entry name" value="SUGAR_TRANSPORT_1"/>
    <property type="match status" value="1"/>
</dbReference>
<evidence type="ECO:0000259" key="11">
    <source>
        <dbReference type="PROSITE" id="PS50850"/>
    </source>
</evidence>
<comment type="similarity">
    <text evidence="2 8">Belongs to the major facilitator superfamily. Sugar transporter (TC 2.A.1.1) family.</text>
</comment>
<feature type="transmembrane region" description="Helical" evidence="10">
    <location>
        <begin position="141"/>
        <end position="165"/>
    </location>
</feature>
<evidence type="ECO:0000256" key="9">
    <source>
        <dbReference type="SAM" id="MobiDB-lite"/>
    </source>
</evidence>
<evidence type="ECO:0000256" key="2">
    <source>
        <dbReference type="ARBA" id="ARBA00010992"/>
    </source>
</evidence>
<evidence type="ECO:0000256" key="8">
    <source>
        <dbReference type="RuleBase" id="RU003346"/>
    </source>
</evidence>
<dbReference type="SUPFAM" id="SSF103473">
    <property type="entry name" value="MFS general substrate transporter"/>
    <property type="match status" value="1"/>
</dbReference>
<evidence type="ECO:0000256" key="3">
    <source>
        <dbReference type="ARBA" id="ARBA00022448"/>
    </source>
</evidence>
<dbReference type="Pfam" id="PF00083">
    <property type="entry name" value="Sugar_tr"/>
    <property type="match status" value="1"/>
</dbReference>
<evidence type="ECO:0000256" key="10">
    <source>
        <dbReference type="SAM" id="Phobius"/>
    </source>
</evidence>
<reference evidence="12" key="2">
    <citation type="submission" date="2010-11" db="EMBL/GenBank/DDBJ databases">
        <authorList>
            <consortium name="The Broad Institute Genome Sequencing Platform"/>
            <person name="Earl A."/>
            <person name="Ward D."/>
            <person name="Feldgarden M."/>
            <person name="Gevers D."/>
            <person name="Butler R."/>
            <person name="Young S.K."/>
            <person name="Zeng Q."/>
            <person name="Gargeya S."/>
            <person name="Fitzgerald M."/>
            <person name="Haas B."/>
            <person name="Abouelleil A."/>
            <person name="Alvarado L."/>
            <person name="Arachchi H.M."/>
            <person name="Berlin A."/>
            <person name="Brown A."/>
            <person name="Chapman S.B."/>
            <person name="Chen Z."/>
            <person name="Dunbar C."/>
            <person name="Freedman E."/>
            <person name="Gearin G."/>
            <person name="Gellesch M."/>
            <person name="Goldberg J."/>
            <person name="Griggs A."/>
            <person name="Gujja S."/>
            <person name="Heilman E."/>
            <person name="Heiman D."/>
            <person name="Howarth C."/>
            <person name="Larson L."/>
            <person name="Lui A."/>
            <person name="MacDonald P.J.P."/>
            <person name="Mehta T."/>
            <person name="Montmayeur A."/>
            <person name="Murphy C."/>
            <person name="Neiman D."/>
            <person name="Pearson M."/>
            <person name="Priest M."/>
            <person name="Roberts A."/>
            <person name="Saif S."/>
            <person name="Shea T."/>
            <person name="Shenoy N."/>
            <person name="Sisk P."/>
            <person name="Stolte C."/>
            <person name="Sykes S."/>
            <person name="White J."/>
            <person name="Yandava C."/>
            <person name="Wortman J."/>
            <person name="Nusbaum C."/>
            <person name="Birren B."/>
        </authorList>
    </citation>
    <scope>NUCLEOTIDE SEQUENCE</scope>
    <source>
        <strain evidence="12">P1A1 Lamole</strain>
    </source>
</reference>
<evidence type="ECO:0000256" key="5">
    <source>
        <dbReference type="ARBA" id="ARBA00022989"/>
    </source>
</evidence>
<dbReference type="EMBL" id="AEIJ01000261">
    <property type="status" value="NOT_ANNOTATED_CDS"/>
    <property type="molecule type" value="Genomic_DNA"/>
</dbReference>
<keyword evidence="4 10" id="KW-0812">Transmembrane</keyword>
<evidence type="ECO:0000256" key="6">
    <source>
        <dbReference type="ARBA" id="ARBA00023136"/>
    </source>
</evidence>
<feature type="domain" description="Major facilitator superfamily (MFS) profile" evidence="11">
    <location>
        <begin position="108"/>
        <end position="549"/>
    </location>
</feature>